<dbReference type="OrthoDB" id="2005670at2"/>
<dbReference type="AlphaFoldDB" id="A0A554A306"/>
<accession>A0A554A306</accession>
<dbReference type="Proteomes" id="UP000318521">
    <property type="component" value="Unassembled WGS sequence"/>
</dbReference>
<dbReference type="InterPro" id="IPR046237">
    <property type="entry name" value="DUF6270"/>
</dbReference>
<sequence>MNITTSIIGSCVSRDNFNSAISPNYKEYFDMKVYQYHMSMISLMADRIPFEEKEYSSKLEYFYKEHFITELNKTILERLRTIPTDYLILDFSGDCLHGVVQYNDSYITNTYNYFKHINLYQKNAKGKLTIEDDPETYFELWKESVDKFMDYKNTYLPKTKVVINKARLVNEYYDSATGQLKSVTQIRGYIGDIEFKNKMWSRMDQYIIENHDVKYMDYGDFNYKANSDHKWGPHYVHYTDDFYYDFNKKLLKIALDDLLEKKEASKPIDEEMNLAINGDFSEGKEYWSHWVEEFKVENDETDSPRVMISSLDAEKDMYFQCWTNAMRVEANGKREYKITFKIRVKNKELIKNPRIFAVRVFRRLFLTAEKDSVYSDYVILPSDIEEGEWVTLEHTIKPLTGLYAKIGPFLVRNGEVEYKDIKLTLLK</sequence>
<organism evidence="1 2">
    <name type="scientific">Alkalicoccobacillus porphyridii</name>
    <dbReference type="NCBI Taxonomy" id="2597270"/>
    <lineage>
        <taxon>Bacteria</taxon>
        <taxon>Bacillati</taxon>
        <taxon>Bacillota</taxon>
        <taxon>Bacilli</taxon>
        <taxon>Bacillales</taxon>
        <taxon>Bacillaceae</taxon>
        <taxon>Alkalicoccobacillus</taxon>
    </lineage>
</organism>
<keyword evidence="2" id="KW-1185">Reference proteome</keyword>
<gene>
    <name evidence="1" type="ORF">FN960_00510</name>
</gene>
<reference evidence="1 2" key="1">
    <citation type="submission" date="2019-07" db="EMBL/GenBank/DDBJ databases">
        <authorList>
            <person name="Park Y.J."/>
            <person name="Jeong S.E."/>
            <person name="Jung H.S."/>
        </authorList>
    </citation>
    <scope>NUCLEOTIDE SEQUENCE [LARGE SCALE GENOMIC DNA]</scope>
    <source>
        <strain evidence="2">P16(2019)</strain>
    </source>
</reference>
<evidence type="ECO:0000313" key="2">
    <source>
        <dbReference type="Proteomes" id="UP000318521"/>
    </source>
</evidence>
<dbReference type="RefSeq" id="WP_143846418.1">
    <property type="nucleotide sequence ID" value="NZ_VLXZ01000001.1"/>
</dbReference>
<protein>
    <submittedName>
        <fullName evidence="1">Uncharacterized protein</fullName>
    </submittedName>
</protein>
<name>A0A554A306_9BACI</name>
<dbReference type="Gene3D" id="2.60.120.260">
    <property type="entry name" value="Galactose-binding domain-like"/>
    <property type="match status" value="1"/>
</dbReference>
<dbReference type="EMBL" id="VLXZ01000001">
    <property type="protein sequence ID" value="TSB48072.1"/>
    <property type="molecule type" value="Genomic_DNA"/>
</dbReference>
<comment type="caution">
    <text evidence="1">The sequence shown here is derived from an EMBL/GenBank/DDBJ whole genome shotgun (WGS) entry which is preliminary data.</text>
</comment>
<evidence type="ECO:0000313" key="1">
    <source>
        <dbReference type="EMBL" id="TSB48072.1"/>
    </source>
</evidence>
<proteinExistence type="predicted"/>
<dbReference type="Pfam" id="PF19786">
    <property type="entry name" value="DUF6270"/>
    <property type="match status" value="1"/>
</dbReference>